<reference evidence="1" key="1">
    <citation type="journal article" date="2018" name="PLoS Negl. Trop. Dis.">
        <title>Sialome diversity of ticks revealed by RNAseq of single tick salivary glands.</title>
        <authorList>
            <person name="Perner J."/>
            <person name="Kropackova S."/>
            <person name="Kopacek P."/>
            <person name="Ribeiro J.M."/>
        </authorList>
    </citation>
    <scope>NUCLEOTIDE SEQUENCE</scope>
    <source>
        <strain evidence="1">Siblings of single egg batch collected in Ceske Budejovice</strain>
        <tissue evidence="1">Salivary glands</tissue>
    </source>
</reference>
<evidence type="ECO:0000313" key="1">
    <source>
        <dbReference type="EMBL" id="JAR87910.1"/>
    </source>
</evidence>
<name>A0A147BAV0_IXORI</name>
<dbReference type="EMBL" id="GEGO01007494">
    <property type="protein sequence ID" value="JAR87910.1"/>
    <property type="molecule type" value="Transcribed_RNA"/>
</dbReference>
<accession>A0A147BAV0</accession>
<sequence>MASRKHYFFSGCYSAIVAAAVVDVAAARSAAGRPPDPQPMEALAARNWDVATIATLAFTSDFRQHFYDQLPKPQRLTA</sequence>
<organism evidence="1">
    <name type="scientific">Ixodes ricinus</name>
    <name type="common">Common tick</name>
    <name type="synonym">Acarus ricinus</name>
    <dbReference type="NCBI Taxonomy" id="34613"/>
    <lineage>
        <taxon>Eukaryota</taxon>
        <taxon>Metazoa</taxon>
        <taxon>Ecdysozoa</taxon>
        <taxon>Arthropoda</taxon>
        <taxon>Chelicerata</taxon>
        <taxon>Arachnida</taxon>
        <taxon>Acari</taxon>
        <taxon>Parasitiformes</taxon>
        <taxon>Ixodida</taxon>
        <taxon>Ixodoidea</taxon>
        <taxon>Ixodidae</taxon>
        <taxon>Ixodinae</taxon>
        <taxon>Ixodes</taxon>
    </lineage>
</organism>
<dbReference type="AlphaFoldDB" id="A0A147BAV0"/>
<protein>
    <submittedName>
        <fullName evidence="1">Putative secreted protein</fullName>
    </submittedName>
</protein>
<proteinExistence type="predicted"/>